<evidence type="ECO:0000256" key="13">
    <source>
        <dbReference type="ARBA" id="ARBA00031183"/>
    </source>
</evidence>
<reference evidence="16 17" key="1">
    <citation type="submission" date="2024-02" db="EMBL/GenBank/DDBJ databases">
        <title>Microbulbifer aestuariivivens NBRC 112533.</title>
        <authorList>
            <person name="Ichikawa N."/>
            <person name="Katano-Makiyama Y."/>
            <person name="Hidaka K."/>
        </authorList>
    </citation>
    <scope>NUCLEOTIDE SEQUENCE [LARGE SCALE GENOMIC DNA]</scope>
    <source>
        <strain evidence="16 17">NBRC 112533</strain>
    </source>
</reference>
<evidence type="ECO:0000256" key="6">
    <source>
        <dbReference type="ARBA" id="ARBA00016603"/>
    </source>
</evidence>
<dbReference type="InterPro" id="IPR023753">
    <property type="entry name" value="FAD/NAD-binding_dom"/>
</dbReference>
<dbReference type="PRINTS" id="PR00368">
    <property type="entry name" value="FADPNR"/>
</dbReference>
<comment type="subcellular location">
    <subcellularLocation>
        <location evidence="3">Cytoplasm</location>
    </subcellularLocation>
</comment>
<evidence type="ECO:0000259" key="15">
    <source>
        <dbReference type="Pfam" id="PF07992"/>
    </source>
</evidence>
<evidence type="ECO:0000256" key="10">
    <source>
        <dbReference type="ARBA" id="ARBA00022857"/>
    </source>
</evidence>
<evidence type="ECO:0000256" key="9">
    <source>
        <dbReference type="ARBA" id="ARBA00022827"/>
    </source>
</evidence>
<dbReference type="EMBL" id="BAABRT010000001">
    <property type="protein sequence ID" value="GAA5523501.1"/>
    <property type="molecule type" value="Genomic_DNA"/>
</dbReference>
<evidence type="ECO:0000256" key="4">
    <source>
        <dbReference type="ARBA" id="ARBA00007532"/>
    </source>
</evidence>
<dbReference type="Pfam" id="PF07992">
    <property type="entry name" value="Pyr_redox_2"/>
    <property type="match status" value="1"/>
</dbReference>
<dbReference type="InterPro" id="IPR036188">
    <property type="entry name" value="FAD/NAD-bd_sf"/>
</dbReference>
<protein>
    <recommendedName>
        <fullName evidence="6">Soluble pyridine nucleotide transhydrogenase</fullName>
        <ecNumber evidence="5">1.6.1.1</ecNumber>
    </recommendedName>
    <alternativeName>
        <fullName evidence="13">NAD(P)(+) transhydrogenase [B-specific]</fullName>
    </alternativeName>
</protein>
<feature type="domain" description="FAD/NAD(P)-binding" evidence="15">
    <location>
        <begin position="6"/>
        <end position="325"/>
    </location>
</feature>
<comment type="similarity">
    <text evidence="4">Belongs to the class-I pyridine nucleotide-disulfide oxidoreductase family.</text>
</comment>
<keyword evidence="10" id="KW-0521">NADP</keyword>
<comment type="cofactor">
    <cofactor evidence="1">
        <name>FAD</name>
        <dbReference type="ChEBI" id="CHEBI:57692"/>
    </cofactor>
</comment>
<evidence type="ECO:0000256" key="2">
    <source>
        <dbReference type="ARBA" id="ARBA00002842"/>
    </source>
</evidence>
<dbReference type="EC" id="1.6.1.1" evidence="5"/>
<evidence type="ECO:0000256" key="8">
    <source>
        <dbReference type="ARBA" id="ARBA00022630"/>
    </source>
</evidence>
<keyword evidence="7" id="KW-0963">Cytoplasm</keyword>
<evidence type="ECO:0000256" key="3">
    <source>
        <dbReference type="ARBA" id="ARBA00004496"/>
    </source>
</evidence>
<evidence type="ECO:0000313" key="16">
    <source>
        <dbReference type="EMBL" id="GAA5523501.1"/>
    </source>
</evidence>
<dbReference type="Gene3D" id="3.50.50.60">
    <property type="entry name" value="FAD/NAD(P)-binding domain"/>
    <property type="match status" value="2"/>
</dbReference>
<accession>A0ABP9WJW5</accession>
<dbReference type="SUPFAM" id="SSF55424">
    <property type="entry name" value="FAD/NAD-linked reductases, dimerisation (C-terminal) domain"/>
    <property type="match status" value="1"/>
</dbReference>
<evidence type="ECO:0000256" key="11">
    <source>
        <dbReference type="ARBA" id="ARBA00023002"/>
    </source>
</evidence>
<keyword evidence="17" id="KW-1185">Reference proteome</keyword>
<comment type="caution">
    <text evidence="16">The sequence shown here is derived from an EMBL/GenBank/DDBJ whole genome shotgun (WGS) entry which is preliminary data.</text>
</comment>
<organism evidence="16 17">
    <name type="scientific">Microbulbifer aestuariivivens</name>
    <dbReference type="NCBI Taxonomy" id="1908308"/>
    <lineage>
        <taxon>Bacteria</taxon>
        <taxon>Pseudomonadati</taxon>
        <taxon>Pseudomonadota</taxon>
        <taxon>Gammaproteobacteria</taxon>
        <taxon>Cellvibrionales</taxon>
        <taxon>Microbulbiferaceae</taxon>
        <taxon>Microbulbifer</taxon>
    </lineage>
</organism>
<gene>
    <name evidence="16" type="primary">sthA</name>
    <name evidence="16" type="ORF">Maes01_00046</name>
</gene>
<dbReference type="Proteomes" id="UP001408594">
    <property type="component" value="Unassembled WGS sequence"/>
</dbReference>
<dbReference type="Pfam" id="PF02852">
    <property type="entry name" value="Pyr_redox_dim"/>
    <property type="match status" value="1"/>
</dbReference>
<evidence type="ECO:0000256" key="12">
    <source>
        <dbReference type="ARBA" id="ARBA00023027"/>
    </source>
</evidence>
<dbReference type="PIRSF" id="PIRSF000350">
    <property type="entry name" value="Mercury_reductase_MerA"/>
    <property type="match status" value="1"/>
</dbReference>
<evidence type="ECO:0000256" key="5">
    <source>
        <dbReference type="ARBA" id="ARBA00012772"/>
    </source>
</evidence>
<evidence type="ECO:0000259" key="14">
    <source>
        <dbReference type="Pfam" id="PF02852"/>
    </source>
</evidence>
<dbReference type="InterPro" id="IPR001100">
    <property type="entry name" value="Pyr_nuc-diS_OxRdtase"/>
</dbReference>
<evidence type="ECO:0000256" key="7">
    <source>
        <dbReference type="ARBA" id="ARBA00022490"/>
    </source>
</evidence>
<dbReference type="InterPro" id="IPR050151">
    <property type="entry name" value="Class-I_Pyr_Nuc-Dis_Oxidored"/>
</dbReference>
<name>A0ABP9WJW5_9GAMM</name>
<dbReference type="Gene3D" id="3.30.390.30">
    <property type="match status" value="1"/>
</dbReference>
<feature type="domain" description="Pyridine nucleotide-disulphide oxidoreductase dimerisation" evidence="14">
    <location>
        <begin position="344"/>
        <end position="454"/>
    </location>
</feature>
<dbReference type="RefSeq" id="WP_345547693.1">
    <property type="nucleotide sequence ID" value="NZ_BAABRT010000001.1"/>
</dbReference>
<keyword evidence="9" id="KW-0274">FAD</keyword>
<dbReference type="InterPro" id="IPR004099">
    <property type="entry name" value="Pyr_nucl-diS_OxRdtase_dimer"/>
</dbReference>
<evidence type="ECO:0000256" key="1">
    <source>
        <dbReference type="ARBA" id="ARBA00001974"/>
    </source>
</evidence>
<dbReference type="PANTHER" id="PTHR22912:SF93">
    <property type="entry name" value="SOLUBLE PYRIDINE NUCLEOTIDE TRANSHYDROGENASE"/>
    <property type="match status" value="1"/>
</dbReference>
<keyword evidence="11" id="KW-0560">Oxidoreductase</keyword>
<dbReference type="SUPFAM" id="SSF51905">
    <property type="entry name" value="FAD/NAD(P)-binding domain"/>
    <property type="match status" value="1"/>
</dbReference>
<dbReference type="InterPro" id="IPR016156">
    <property type="entry name" value="FAD/NAD-linked_Rdtase_dimer_sf"/>
</dbReference>
<keyword evidence="8" id="KW-0285">Flavoprotein</keyword>
<dbReference type="PANTHER" id="PTHR22912">
    <property type="entry name" value="DISULFIDE OXIDOREDUCTASE"/>
    <property type="match status" value="1"/>
</dbReference>
<sequence length="465" mass="50878">MAEQKFDLVVIGSGPAGEAAAMSAAKKGMRTAVIEKRPAVGGSCTHKGTIPSKALRHSVKQLMRYNTQPVFRALGEPCRLSFPQVMESVHKVINYQVEMHASFYARNRVELIHGEASFRDANTVEVELHDGAVEVLKADRFVIATGSRPYRPGDVNFDHPRVYDSDTILEMQHTPHSMMIYGAGVIGCEYASIFAALGIKVDLINTRSSLLEFLDDEISDALSYHLRDMGVTVRHLEEYARVLPNDDGVIMEMQSGKRIHADALLWCNGRSGNTSSLGLENVGLEANHRGQLTVDEHYCTGVESIYAVGDVIGWPSLASASYDQGRAVAAAIAGRGHRVIEDAPTGIYTLPEISSVGQTESELTAAKVPYEVGRALFKHTARAQISGERVGMLKILFHIETHEILGIHCFGAEAAEIVHIGQAIMKQPAPNNVIDFFVNTTFNYPTMAEAYRSAALDGLNRVMRL</sequence>
<evidence type="ECO:0000313" key="17">
    <source>
        <dbReference type="Proteomes" id="UP001408594"/>
    </source>
</evidence>
<dbReference type="NCBIfam" id="NF003585">
    <property type="entry name" value="PRK05249.1"/>
    <property type="match status" value="1"/>
</dbReference>
<comment type="function">
    <text evidence="2">Conversion of NADPH, generated by peripheral catabolic pathways, to NADH, which can enter the respiratory chain for energy generation.</text>
</comment>
<dbReference type="PRINTS" id="PR00411">
    <property type="entry name" value="PNDRDTASEI"/>
</dbReference>
<keyword evidence="12" id="KW-0520">NAD</keyword>
<proteinExistence type="inferred from homology"/>